<dbReference type="Proteomes" id="UP000003457">
    <property type="component" value="Unassembled WGS sequence"/>
</dbReference>
<accession>A0AB72Z3Y2</accession>
<comment type="caution">
    <text evidence="1">The sequence shown here is derived from an EMBL/GenBank/DDBJ whole genome shotgun (WGS) entry which is preliminary data.</text>
</comment>
<reference evidence="1 2" key="1">
    <citation type="submission" date="2010-10" db="EMBL/GenBank/DDBJ databases">
        <authorList>
            <person name="Durkin A.S."/>
            <person name="Madupu R."/>
            <person name="Torralba M."/>
            <person name="Gillis M."/>
            <person name="Methe B."/>
            <person name="Sutton G."/>
            <person name="Nelson K.E."/>
        </authorList>
    </citation>
    <scope>NUCLEOTIDE SEQUENCE [LARGE SCALE GENOMIC DNA]</scope>
    <source>
        <strain evidence="1 2">JCVIHMP022</strain>
    </source>
</reference>
<proteinExistence type="predicted"/>
<evidence type="ECO:0000313" key="1">
    <source>
        <dbReference type="EMBL" id="EFO78870.1"/>
    </source>
</evidence>
<evidence type="ECO:0000313" key="2">
    <source>
        <dbReference type="Proteomes" id="UP000003457"/>
    </source>
</evidence>
<protein>
    <submittedName>
        <fullName evidence="1">Uncharacterized protein</fullName>
    </submittedName>
</protein>
<gene>
    <name evidence="1" type="ORF">HMPREF9003_0116</name>
</gene>
<name>A0AB72Z3Y2_9BIFI</name>
<sequence length="39" mass="4213">MHPWISCKTASSESNRTPSIILNPTISAAQSSKEAVKQL</sequence>
<dbReference type="EMBL" id="AEHJ01000001">
    <property type="protein sequence ID" value="EFO78870.1"/>
    <property type="molecule type" value="Genomic_DNA"/>
</dbReference>
<organism evidence="1 2">
    <name type="scientific">Bifidobacterium dentium JCVIHMP022</name>
    <dbReference type="NCBI Taxonomy" id="553191"/>
    <lineage>
        <taxon>Bacteria</taxon>
        <taxon>Bacillati</taxon>
        <taxon>Actinomycetota</taxon>
        <taxon>Actinomycetes</taxon>
        <taxon>Bifidobacteriales</taxon>
        <taxon>Bifidobacteriaceae</taxon>
        <taxon>Bifidobacterium</taxon>
    </lineage>
</organism>
<dbReference type="AlphaFoldDB" id="A0AB72Z3Y2"/>